<protein>
    <submittedName>
        <fullName evidence="4">Uncharacterized protein</fullName>
    </submittedName>
</protein>
<sequence>MAPTQHAVTALLSIFLLALLPTATMAQDYDSTRKTFNGTMIAIIVVVVVLVVFGVCSGIAFCCVVARNKERRSRQAREVKIANQKAAERRAREGGYEAAPQQEEGLRPYQYGPTAYNGPAEMDAYQPPMEVESRAKVEMP</sequence>
<keyword evidence="2" id="KW-1133">Transmembrane helix</keyword>
<evidence type="ECO:0000256" key="3">
    <source>
        <dbReference type="SAM" id="SignalP"/>
    </source>
</evidence>
<evidence type="ECO:0000313" key="4">
    <source>
        <dbReference type="EMBL" id="KAH7051220.1"/>
    </source>
</evidence>
<comment type="caution">
    <text evidence="4">The sequence shown here is derived from an EMBL/GenBank/DDBJ whole genome shotgun (WGS) entry which is preliminary data.</text>
</comment>
<dbReference type="Proteomes" id="UP000774617">
    <property type="component" value="Unassembled WGS sequence"/>
</dbReference>
<feature type="compositionally biased region" description="Basic and acidic residues" evidence="1">
    <location>
        <begin position="78"/>
        <end position="95"/>
    </location>
</feature>
<organism evidence="4 5">
    <name type="scientific">Macrophomina phaseolina</name>
    <dbReference type="NCBI Taxonomy" id="35725"/>
    <lineage>
        <taxon>Eukaryota</taxon>
        <taxon>Fungi</taxon>
        <taxon>Dikarya</taxon>
        <taxon>Ascomycota</taxon>
        <taxon>Pezizomycotina</taxon>
        <taxon>Dothideomycetes</taxon>
        <taxon>Dothideomycetes incertae sedis</taxon>
        <taxon>Botryosphaeriales</taxon>
        <taxon>Botryosphaeriaceae</taxon>
        <taxon>Macrophomina</taxon>
    </lineage>
</organism>
<evidence type="ECO:0000313" key="5">
    <source>
        <dbReference type="Proteomes" id="UP000774617"/>
    </source>
</evidence>
<dbReference type="EMBL" id="JAGTJR010000012">
    <property type="protein sequence ID" value="KAH7051220.1"/>
    <property type="molecule type" value="Genomic_DNA"/>
</dbReference>
<evidence type="ECO:0000256" key="2">
    <source>
        <dbReference type="SAM" id="Phobius"/>
    </source>
</evidence>
<keyword evidence="3" id="KW-0732">Signal</keyword>
<reference evidence="4 5" key="1">
    <citation type="journal article" date="2021" name="Nat. Commun.">
        <title>Genetic determinants of endophytism in the Arabidopsis root mycobiome.</title>
        <authorList>
            <person name="Mesny F."/>
            <person name="Miyauchi S."/>
            <person name="Thiergart T."/>
            <person name="Pickel B."/>
            <person name="Atanasova L."/>
            <person name="Karlsson M."/>
            <person name="Huettel B."/>
            <person name="Barry K.W."/>
            <person name="Haridas S."/>
            <person name="Chen C."/>
            <person name="Bauer D."/>
            <person name="Andreopoulos W."/>
            <person name="Pangilinan J."/>
            <person name="LaButti K."/>
            <person name="Riley R."/>
            <person name="Lipzen A."/>
            <person name="Clum A."/>
            <person name="Drula E."/>
            <person name="Henrissat B."/>
            <person name="Kohler A."/>
            <person name="Grigoriev I.V."/>
            <person name="Martin F.M."/>
            <person name="Hacquard S."/>
        </authorList>
    </citation>
    <scope>NUCLEOTIDE SEQUENCE [LARGE SCALE GENOMIC DNA]</scope>
    <source>
        <strain evidence="4 5">MPI-SDFR-AT-0080</strain>
    </source>
</reference>
<feature type="signal peptide" evidence="3">
    <location>
        <begin position="1"/>
        <end position="26"/>
    </location>
</feature>
<keyword evidence="2" id="KW-0472">Membrane</keyword>
<evidence type="ECO:0000256" key="1">
    <source>
        <dbReference type="SAM" id="MobiDB-lite"/>
    </source>
</evidence>
<name>A0ABQ8GBY0_9PEZI</name>
<gene>
    <name evidence="4" type="ORF">B0J12DRAFT_699283</name>
</gene>
<feature type="region of interest" description="Disordered" evidence="1">
    <location>
        <begin position="78"/>
        <end position="140"/>
    </location>
</feature>
<feature type="chain" id="PRO_5047131656" evidence="3">
    <location>
        <begin position="27"/>
        <end position="140"/>
    </location>
</feature>
<proteinExistence type="predicted"/>
<keyword evidence="5" id="KW-1185">Reference proteome</keyword>
<feature type="compositionally biased region" description="Basic and acidic residues" evidence="1">
    <location>
        <begin position="131"/>
        <end position="140"/>
    </location>
</feature>
<accession>A0ABQ8GBY0</accession>
<keyword evidence="2" id="KW-0812">Transmembrane</keyword>
<feature type="transmembrane region" description="Helical" evidence="2">
    <location>
        <begin position="42"/>
        <end position="66"/>
    </location>
</feature>